<dbReference type="Proteomes" id="UP001472866">
    <property type="component" value="Chromosome 06"/>
</dbReference>
<dbReference type="InterPro" id="IPR055441">
    <property type="entry name" value="Beta-prop_WDR90_POC16_2nd"/>
</dbReference>
<dbReference type="InterPro" id="IPR001680">
    <property type="entry name" value="WD40_rpt"/>
</dbReference>
<dbReference type="Pfam" id="PF00400">
    <property type="entry name" value="WD40"/>
    <property type="match status" value="2"/>
</dbReference>
<dbReference type="InterPro" id="IPR050630">
    <property type="entry name" value="WD_repeat_EMAP"/>
</dbReference>
<evidence type="ECO:0000259" key="5">
    <source>
        <dbReference type="Pfam" id="PF23393"/>
    </source>
</evidence>
<reference evidence="6 7" key="1">
    <citation type="submission" date="2024-03" db="EMBL/GenBank/DDBJ databases">
        <title>Complete genome sequence of the green alga Chloropicon roscoffensis RCC1871.</title>
        <authorList>
            <person name="Lemieux C."/>
            <person name="Pombert J.-F."/>
            <person name="Otis C."/>
            <person name="Turmel M."/>
        </authorList>
    </citation>
    <scope>NUCLEOTIDE SEQUENCE [LARGE SCALE GENOMIC DNA]</scope>
    <source>
        <strain evidence="6 7">RCC1871</strain>
    </source>
</reference>
<evidence type="ECO:0000256" key="3">
    <source>
        <dbReference type="PROSITE-ProRule" id="PRU00221"/>
    </source>
</evidence>
<dbReference type="Pfam" id="PF23393">
    <property type="entry name" value="Beta-prop_WDR90_POC16_2nd"/>
    <property type="match status" value="1"/>
</dbReference>
<evidence type="ECO:0000259" key="4">
    <source>
        <dbReference type="Pfam" id="PF05018"/>
    </source>
</evidence>
<dbReference type="Gene3D" id="2.130.10.10">
    <property type="entry name" value="YVTN repeat-like/Quinoprotein amine dehydrogenase"/>
    <property type="match status" value="5"/>
</dbReference>
<dbReference type="InterPro" id="IPR015943">
    <property type="entry name" value="WD40/YVTN_repeat-like_dom_sf"/>
</dbReference>
<dbReference type="Pfam" id="PF05018">
    <property type="entry name" value="CFA20_dom"/>
    <property type="match status" value="1"/>
</dbReference>
<sequence>MTIATESSEVQRAQRTMSKEWQRPFVNVFKICGVESYKDAIKEGDVKSEMDRTIGRRVIRVAGKIPAVNFLQVPGVKGRALGLTGRYLYLQIRVDPSAFFTIHLEVMSADRNTTRISFSNLFKTKPCVATPQTIQIPLQFQESCWKIVAIDLADAMLLSTSSPFHSLKSVQLCSSLHVRNLFTSDNFYSWTTLPREMLLFPSKSQIERNDILWVLKDAGSGPGAMGAKDKGIPVHQSRDRLPVPVKPRSIKATGRRFSTFQKDKPARADPKQQNGFFLQSKHFKRNPYLSLDRINAFEGRNPSVLKWVPERSEIVYAYKSTVVAMNTETMKQRFFFGHDAPIQSLLVSADGDLVVSAQEGDVAMIRVWDYSTGRCLFLLKEHSHGITSMDLSADGKALAVVGLDSYGKQVIAIWDVSQVRTTEQASLILKQRTEYDINCLKFSAFEEDHLMTCGVDSIRMYRLRNGKLHGLSVQLGAEIQGSRIPTGLPKGDMTRNIFTDIAFESAYGFSDAETKNVYVSSTSGAVFQINYGKRVLECIYKLHSECVNCVVLSEGYCITASDDKFVRVWPTDFSDFYLEVEHDSPVTNMSLSQDGLQIAVGTANGTIGYLDIPSHEYKTLIRSHSAKINDVAVDPQRKQFSTVSDDGSVRVWNFETTEQLFQFDLPDQRVCCIAYHPQRPIIACGCSDGLVRVFDISKASLIQEHKQHAQDILKVMFHPQGSFMYTGGSEGTICVYDVQQNYMPMKYLTTSVPSGLICMAVSPDGRYFATVGTEQSSVLIFDGVTLTSHAKIFTTVKLVKSIQFSPDSSEIFIVNVDSDVEVYDIETQKIVKHIPPIPNTDYRAFNIDLIHDRLVLTGGGDNLIRIWEYVPQDEALLPSQSFAGHVSTIKKIVTTKSEYVISLGDEEGIYTWKLLPSGGLYDDDEGSDEEQVDEQKFYASQDAQKLPFSHYKSLNMTNRTVPLNCAKDVRLVGCNAYGKRNMAWVAKEGVICYSVENVVVVEDISTQRKSYLVKHDQCVSAMAANQEGTLLASGAGCPSKASKRSTIWLWDVKDREPICTYEGPRTGIQTLAFSSCSRYLACASIYPLTKFFVYNTRSGLLIKKGTCSFMINDLCWSPGLEDPRFLAVGKQNVREFSVKDDRVLRVSDYKQEELLAGITSVLYTQDAESYVFGDANGKIWIREDEHSEAKVLHQLGSEITTMAREEGDLLVGSRRGHLCRLTYCKKRETWDVTGKAMLQEPLLDISFASGLSQGVVRLAHSGLKHVNLEDGELTPLVDSHRDQIEFVLPAEDAKTLATVDANGCVGLWHAGPGGAQKVMEFDGTSPLLGCALSKQGDMLVASSASNVVSVYNLDGNKVDTVAGTAIAPRFVHLCEDDASALLVTENCDVYHLDIDRKELSLLEGLDRDAPWLQASDFRAPNELVLANSNWVEVYGVHFDTQEVRRVAEFPVGNQSNQPADKVEVAFMEGRPTSVLYGNTNIMEFLVVDYTTSQSVQVVKFTTPLSQFVVSRCCTTALFTTQDSAFVLECSDSGSVSVDSMKMRRHTANAVSALAIGKKTRTKVEIMYAFDRTLVFY</sequence>
<dbReference type="InterPro" id="IPR007714">
    <property type="entry name" value="CFA20_dom"/>
</dbReference>
<dbReference type="SMART" id="SM00320">
    <property type="entry name" value="WD40"/>
    <property type="match status" value="16"/>
</dbReference>
<gene>
    <name evidence="6" type="ORF">HKI87_06g40350</name>
</gene>
<name>A0AAX4P8R0_9CHLO</name>
<dbReference type="SUPFAM" id="SSF50978">
    <property type="entry name" value="WD40 repeat-like"/>
    <property type="match status" value="3"/>
</dbReference>
<evidence type="ECO:0000313" key="7">
    <source>
        <dbReference type="Proteomes" id="UP001472866"/>
    </source>
</evidence>
<dbReference type="SUPFAM" id="SSF50998">
    <property type="entry name" value="Quinoprotein alcohol dehydrogenase-like"/>
    <property type="match status" value="1"/>
</dbReference>
<feature type="domain" description="WDR90/POC16 second beta-propeller" evidence="5">
    <location>
        <begin position="632"/>
        <end position="912"/>
    </location>
</feature>
<feature type="repeat" description="WD" evidence="3">
    <location>
        <begin position="621"/>
        <end position="662"/>
    </location>
</feature>
<keyword evidence="1 3" id="KW-0853">WD repeat</keyword>
<evidence type="ECO:0000313" key="6">
    <source>
        <dbReference type="EMBL" id="WZN62498.1"/>
    </source>
</evidence>
<dbReference type="PANTHER" id="PTHR13720">
    <property type="entry name" value="WD-40 REPEAT PROTEIN"/>
    <property type="match status" value="1"/>
</dbReference>
<dbReference type="SUPFAM" id="SSF63829">
    <property type="entry name" value="Calcium-dependent phosphotriesterase"/>
    <property type="match status" value="1"/>
</dbReference>
<dbReference type="InterPro" id="IPR011047">
    <property type="entry name" value="Quinoprotein_ADH-like_sf"/>
</dbReference>
<dbReference type="EMBL" id="CP151506">
    <property type="protein sequence ID" value="WZN62498.1"/>
    <property type="molecule type" value="Genomic_DNA"/>
</dbReference>
<dbReference type="PROSITE" id="PS50294">
    <property type="entry name" value="WD_REPEATS_REGION"/>
    <property type="match status" value="1"/>
</dbReference>
<dbReference type="InterPro" id="IPR036322">
    <property type="entry name" value="WD40_repeat_dom_sf"/>
</dbReference>
<keyword evidence="2" id="KW-0677">Repeat</keyword>
<keyword evidence="7" id="KW-1185">Reference proteome</keyword>
<protein>
    <submittedName>
        <fullName evidence="6">Centriole proteome protein 16</fullName>
    </submittedName>
</protein>
<accession>A0AAX4P8R0</accession>
<evidence type="ECO:0000256" key="1">
    <source>
        <dbReference type="ARBA" id="ARBA00022574"/>
    </source>
</evidence>
<evidence type="ECO:0000256" key="2">
    <source>
        <dbReference type="ARBA" id="ARBA00022737"/>
    </source>
</evidence>
<proteinExistence type="predicted"/>
<organism evidence="6 7">
    <name type="scientific">Chloropicon roscoffensis</name>
    <dbReference type="NCBI Taxonomy" id="1461544"/>
    <lineage>
        <taxon>Eukaryota</taxon>
        <taxon>Viridiplantae</taxon>
        <taxon>Chlorophyta</taxon>
        <taxon>Chloropicophyceae</taxon>
        <taxon>Chloropicales</taxon>
        <taxon>Chloropicaceae</taxon>
        <taxon>Chloropicon</taxon>
    </lineage>
</organism>
<dbReference type="PANTHER" id="PTHR13720:SF24">
    <property type="entry name" value="WD REPEAT-CONTAINING PROTEIN 90"/>
    <property type="match status" value="1"/>
</dbReference>
<dbReference type="PROSITE" id="PS50082">
    <property type="entry name" value="WD_REPEATS_2"/>
    <property type="match status" value="2"/>
</dbReference>
<feature type="repeat" description="WD" evidence="3">
    <location>
        <begin position="705"/>
        <end position="746"/>
    </location>
</feature>
<feature type="domain" description="CFA20" evidence="4">
    <location>
        <begin position="18"/>
        <end position="200"/>
    </location>
</feature>
<dbReference type="CDD" id="cd00200">
    <property type="entry name" value="WD40"/>
    <property type="match status" value="1"/>
</dbReference>